<reference evidence="1 2" key="1">
    <citation type="submission" date="2023-07" db="EMBL/GenBank/DDBJ databases">
        <authorList>
            <person name="Girao M."/>
            <person name="Carvalho M.F."/>
        </authorList>
    </citation>
    <scope>NUCLEOTIDE SEQUENCE [LARGE SCALE GENOMIC DNA]</scope>
    <source>
        <strain evidence="1 2">66/93</strain>
    </source>
</reference>
<organism evidence="1 2">
    <name type="scientific">Nocardiopsis tropica</name>
    <dbReference type="NCBI Taxonomy" id="109330"/>
    <lineage>
        <taxon>Bacteria</taxon>
        <taxon>Bacillati</taxon>
        <taxon>Actinomycetota</taxon>
        <taxon>Actinomycetes</taxon>
        <taxon>Streptosporangiales</taxon>
        <taxon>Nocardiopsidaceae</taxon>
        <taxon>Nocardiopsis</taxon>
    </lineage>
</organism>
<proteinExistence type="predicted"/>
<protein>
    <submittedName>
        <fullName evidence="1">Pyruvate phosphate dikinase</fullName>
    </submittedName>
</protein>
<comment type="caution">
    <text evidence="1">The sequence shown here is derived from an EMBL/GenBank/DDBJ whole genome shotgun (WGS) entry which is preliminary data.</text>
</comment>
<accession>A0ABU7KXI9</accession>
<evidence type="ECO:0000313" key="2">
    <source>
        <dbReference type="Proteomes" id="UP001348641"/>
    </source>
</evidence>
<dbReference type="EMBL" id="JAUUCC010000091">
    <property type="protein sequence ID" value="MEE2053989.1"/>
    <property type="molecule type" value="Genomic_DNA"/>
</dbReference>
<name>A0ABU7KXI9_9ACTN</name>
<keyword evidence="1" id="KW-0670">Pyruvate</keyword>
<gene>
    <name evidence="1" type="ORF">Q8A49_26150</name>
</gene>
<dbReference type="Gene3D" id="3.30.470.20">
    <property type="entry name" value="ATP-grasp fold, B domain"/>
    <property type="match status" value="1"/>
</dbReference>
<sequence>MPPALCLLAEDLFRAMAEAVNATNAWLRLYRPRRVVLRTSAHEDLAESAQAGRTVSLLNCPPDASALLRTIDQDLLTTENLGGGSGACIMVQEQIEAPLYGVAFYEDGHLTVEATRHADGITAGRPPQTHTRVEGNRLHITTQESLIPGMLLTRRLLQSCRLLHEHFGFGVDVEWAWTGAAVVVLQVRPITRSLLERAA</sequence>
<dbReference type="RefSeq" id="WP_330160893.1">
    <property type="nucleotide sequence ID" value="NZ_BAAAJA010000035.1"/>
</dbReference>
<dbReference type="SUPFAM" id="SSF56059">
    <property type="entry name" value="Glutathione synthetase ATP-binding domain-like"/>
    <property type="match status" value="1"/>
</dbReference>
<dbReference type="Proteomes" id="UP001348641">
    <property type="component" value="Unassembled WGS sequence"/>
</dbReference>
<evidence type="ECO:0000313" key="1">
    <source>
        <dbReference type="EMBL" id="MEE2053989.1"/>
    </source>
</evidence>